<feature type="compositionally biased region" description="Polar residues" evidence="1">
    <location>
        <begin position="67"/>
        <end position="81"/>
    </location>
</feature>
<proteinExistence type="predicted"/>
<keyword evidence="3" id="KW-1185">Reference proteome</keyword>
<evidence type="ECO:0000313" key="2">
    <source>
        <dbReference type="EMBL" id="KZZ90137.1"/>
    </source>
</evidence>
<dbReference type="AlphaFoldDB" id="A0A167XIV4"/>
<accession>A0A167XIV4</accession>
<comment type="caution">
    <text evidence="2">The sequence shown here is derived from an EMBL/GenBank/DDBJ whole genome shotgun (WGS) entry which is preliminary data.</text>
</comment>
<feature type="compositionally biased region" description="Low complexity" evidence="1">
    <location>
        <begin position="161"/>
        <end position="170"/>
    </location>
</feature>
<sequence>MSLSDPELPFVQQHEPGKTTSSANTEYMELAEEPLARLRLSSPEKEDQAHSEVNENMDIDISRPLVSPSQTKSPIQSNSTTKKTKCSLGIIPVLSPSKKTQPPFMGPIGWTVPPKRSYKRSEPFLIYQDPDFYDPARAYSSNHACFNTFASDDDKENEPVMSDPMSPSLSSMEDEDVIMAQDNILIDAADIVTLADTFHSDGARRPQSQDGYIMQVDEDKSISGTQSTIASIRRRQRTDPVMAISAHSHLV</sequence>
<protein>
    <submittedName>
        <fullName evidence="2">Uncharacterized protein</fullName>
    </submittedName>
</protein>
<reference evidence="2 3" key="1">
    <citation type="journal article" date="2016" name="Genome Biol. Evol.">
        <title>Divergent and convergent evolution of fungal pathogenicity.</title>
        <authorList>
            <person name="Shang Y."/>
            <person name="Xiao G."/>
            <person name="Zheng P."/>
            <person name="Cen K."/>
            <person name="Zhan S."/>
            <person name="Wang C."/>
        </authorList>
    </citation>
    <scope>NUCLEOTIDE SEQUENCE [LARGE SCALE GENOMIC DNA]</scope>
    <source>
        <strain evidence="2 3">ARSEF 7405</strain>
    </source>
</reference>
<evidence type="ECO:0000313" key="3">
    <source>
        <dbReference type="Proteomes" id="UP000242877"/>
    </source>
</evidence>
<organism evidence="2 3">
    <name type="scientific">Ascosphaera apis ARSEF 7405</name>
    <dbReference type="NCBI Taxonomy" id="392613"/>
    <lineage>
        <taxon>Eukaryota</taxon>
        <taxon>Fungi</taxon>
        <taxon>Dikarya</taxon>
        <taxon>Ascomycota</taxon>
        <taxon>Pezizomycotina</taxon>
        <taxon>Eurotiomycetes</taxon>
        <taxon>Eurotiomycetidae</taxon>
        <taxon>Onygenales</taxon>
        <taxon>Ascosphaeraceae</taxon>
        <taxon>Ascosphaera</taxon>
    </lineage>
</organism>
<dbReference type="OrthoDB" id="4207254at2759"/>
<feature type="region of interest" description="Disordered" evidence="1">
    <location>
        <begin position="1"/>
        <end position="83"/>
    </location>
</feature>
<dbReference type="EMBL" id="AZGZ01000018">
    <property type="protein sequence ID" value="KZZ90137.1"/>
    <property type="molecule type" value="Genomic_DNA"/>
</dbReference>
<evidence type="ECO:0000256" key="1">
    <source>
        <dbReference type="SAM" id="MobiDB-lite"/>
    </source>
</evidence>
<gene>
    <name evidence="2" type="ORF">AAP_04087</name>
</gene>
<feature type="compositionally biased region" description="Basic and acidic residues" evidence="1">
    <location>
        <begin position="42"/>
        <end position="53"/>
    </location>
</feature>
<dbReference type="Proteomes" id="UP000242877">
    <property type="component" value="Unassembled WGS sequence"/>
</dbReference>
<feature type="region of interest" description="Disordered" evidence="1">
    <location>
        <begin position="150"/>
        <end position="170"/>
    </location>
</feature>
<dbReference type="VEuPathDB" id="FungiDB:AAP_04087"/>
<name>A0A167XIV4_9EURO</name>